<sequence length="146" mass="15671">MDFSLLKTVIAMMPGSETDDQVVADWCNSPSVTQLKQTFITTRTLMEKLGPQAATDILTKLETAAAASSLLAKTLEMMSPVQGGIDVALDSVRFQLDDLAVNNVITQQEATNIKSLGEHLVSPAESVGLPVITAQNVAFVRLNHDD</sequence>
<dbReference type="RefSeq" id="WP_284722340.1">
    <property type="nucleotide sequence ID" value="NZ_BSND01000003.1"/>
</dbReference>
<reference evidence="1" key="2">
    <citation type="submission" date="2023-01" db="EMBL/GenBank/DDBJ databases">
        <title>Draft genome sequence of Methylophaga thalassica strain NBRC 102424.</title>
        <authorList>
            <person name="Sun Q."/>
            <person name="Mori K."/>
        </authorList>
    </citation>
    <scope>NUCLEOTIDE SEQUENCE</scope>
    <source>
        <strain evidence="1">NBRC 102424</strain>
    </source>
</reference>
<accession>A0ABQ5TR26</accession>
<protein>
    <submittedName>
        <fullName evidence="1">Uncharacterized protein</fullName>
    </submittedName>
</protein>
<reference evidence="1" key="1">
    <citation type="journal article" date="2014" name="Int. J. Syst. Evol. Microbiol.">
        <title>Complete genome of a new Firmicutes species belonging to the dominant human colonic microbiota ('Ruminococcus bicirculans') reveals two chromosomes and a selective capacity to utilize plant glucans.</title>
        <authorList>
            <consortium name="NISC Comparative Sequencing Program"/>
            <person name="Wegmann U."/>
            <person name="Louis P."/>
            <person name="Goesmann A."/>
            <person name="Henrissat B."/>
            <person name="Duncan S.H."/>
            <person name="Flint H.J."/>
        </authorList>
    </citation>
    <scope>NUCLEOTIDE SEQUENCE</scope>
    <source>
        <strain evidence="1">NBRC 102424</strain>
    </source>
</reference>
<comment type="caution">
    <text evidence="1">The sequence shown here is derived from an EMBL/GenBank/DDBJ whole genome shotgun (WGS) entry which is preliminary data.</text>
</comment>
<dbReference type="Proteomes" id="UP001161423">
    <property type="component" value="Unassembled WGS sequence"/>
</dbReference>
<gene>
    <name evidence="1" type="ORF">GCM10007891_05350</name>
</gene>
<keyword evidence="2" id="KW-1185">Reference proteome</keyword>
<organism evidence="1 2">
    <name type="scientific">Methylophaga thalassica</name>
    <dbReference type="NCBI Taxonomy" id="40223"/>
    <lineage>
        <taxon>Bacteria</taxon>
        <taxon>Pseudomonadati</taxon>
        <taxon>Pseudomonadota</taxon>
        <taxon>Gammaproteobacteria</taxon>
        <taxon>Thiotrichales</taxon>
        <taxon>Piscirickettsiaceae</taxon>
        <taxon>Methylophaga</taxon>
    </lineage>
</organism>
<name>A0ABQ5TR26_9GAMM</name>
<dbReference type="EMBL" id="BSND01000003">
    <property type="protein sequence ID" value="GLP98681.1"/>
    <property type="molecule type" value="Genomic_DNA"/>
</dbReference>
<evidence type="ECO:0000313" key="2">
    <source>
        <dbReference type="Proteomes" id="UP001161423"/>
    </source>
</evidence>
<evidence type="ECO:0000313" key="1">
    <source>
        <dbReference type="EMBL" id="GLP98681.1"/>
    </source>
</evidence>
<proteinExistence type="predicted"/>